<dbReference type="EMBL" id="JAUZQC010000006">
    <property type="protein sequence ID" value="KAK5870191.1"/>
    <property type="molecule type" value="Genomic_DNA"/>
</dbReference>
<dbReference type="AlphaFoldDB" id="A0AAN8APF2"/>
<comment type="caution">
    <text evidence="1">The sequence shown here is derived from an EMBL/GenBank/DDBJ whole genome shotgun (WGS) entry which is preliminary data.</text>
</comment>
<proteinExistence type="predicted"/>
<reference evidence="1 2" key="1">
    <citation type="journal article" date="2023" name="Genes (Basel)">
        <title>Chromosome-Level Genome Assembly and Circadian Gene Repertoire of the Patagonia Blennie Eleginops maclovinus-The Closest Ancestral Proxy of Antarctic Cryonotothenioids.</title>
        <authorList>
            <person name="Cheng C.C."/>
            <person name="Rivera-Colon A.G."/>
            <person name="Minhas B.F."/>
            <person name="Wilson L."/>
            <person name="Rayamajhi N."/>
            <person name="Vargas-Chacoff L."/>
            <person name="Catchen J.M."/>
        </authorList>
    </citation>
    <scope>NUCLEOTIDE SEQUENCE [LARGE SCALE GENOMIC DNA]</scope>
    <source>
        <strain evidence="1">JMC-PN-2008</strain>
    </source>
</reference>
<organism evidence="1 2">
    <name type="scientific">Eleginops maclovinus</name>
    <name type="common">Patagonian blennie</name>
    <name type="synonym">Eleginus maclovinus</name>
    <dbReference type="NCBI Taxonomy" id="56733"/>
    <lineage>
        <taxon>Eukaryota</taxon>
        <taxon>Metazoa</taxon>
        <taxon>Chordata</taxon>
        <taxon>Craniata</taxon>
        <taxon>Vertebrata</taxon>
        <taxon>Euteleostomi</taxon>
        <taxon>Actinopterygii</taxon>
        <taxon>Neopterygii</taxon>
        <taxon>Teleostei</taxon>
        <taxon>Neoteleostei</taxon>
        <taxon>Acanthomorphata</taxon>
        <taxon>Eupercaria</taxon>
        <taxon>Perciformes</taxon>
        <taxon>Notothenioidei</taxon>
        <taxon>Eleginopidae</taxon>
        <taxon>Eleginops</taxon>
    </lineage>
</organism>
<keyword evidence="2" id="KW-1185">Reference proteome</keyword>
<dbReference type="Proteomes" id="UP001346869">
    <property type="component" value="Unassembled WGS sequence"/>
</dbReference>
<evidence type="ECO:0000313" key="2">
    <source>
        <dbReference type="Proteomes" id="UP001346869"/>
    </source>
</evidence>
<protein>
    <submittedName>
        <fullName evidence="1">Uncharacterized protein</fullName>
    </submittedName>
</protein>
<evidence type="ECO:0000313" key="1">
    <source>
        <dbReference type="EMBL" id="KAK5870191.1"/>
    </source>
</evidence>
<sequence>MGLRTPPSLVSHSAALLHLPLFRPAYCSPLPPPLLEPLIKAGLSATAAHQGAPHPHLQQHCLLGLPL</sequence>
<accession>A0AAN8APF2</accession>
<reference evidence="1 2" key="2">
    <citation type="journal article" date="2023" name="Mol. Biol. Evol.">
        <title>Genomics of Secondarily Temperate Adaptation in the Only Non-Antarctic Icefish.</title>
        <authorList>
            <person name="Rivera-Colon A.G."/>
            <person name="Rayamajhi N."/>
            <person name="Minhas B.F."/>
            <person name="Madrigal G."/>
            <person name="Bilyk K.T."/>
            <person name="Yoon V."/>
            <person name="Hune M."/>
            <person name="Gregory S."/>
            <person name="Cheng C.H.C."/>
            <person name="Catchen J.M."/>
        </authorList>
    </citation>
    <scope>NUCLEOTIDE SEQUENCE [LARGE SCALE GENOMIC DNA]</scope>
    <source>
        <strain evidence="1">JMC-PN-2008</strain>
    </source>
</reference>
<gene>
    <name evidence="1" type="ORF">PBY51_024846</name>
</gene>
<name>A0AAN8APF2_ELEMC</name>